<organism evidence="1 2">
    <name type="scientific">Dorcoceras hygrometricum</name>
    <dbReference type="NCBI Taxonomy" id="472368"/>
    <lineage>
        <taxon>Eukaryota</taxon>
        <taxon>Viridiplantae</taxon>
        <taxon>Streptophyta</taxon>
        <taxon>Embryophyta</taxon>
        <taxon>Tracheophyta</taxon>
        <taxon>Spermatophyta</taxon>
        <taxon>Magnoliopsida</taxon>
        <taxon>eudicotyledons</taxon>
        <taxon>Gunneridae</taxon>
        <taxon>Pentapetalae</taxon>
        <taxon>asterids</taxon>
        <taxon>lamiids</taxon>
        <taxon>Lamiales</taxon>
        <taxon>Gesneriaceae</taxon>
        <taxon>Didymocarpoideae</taxon>
        <taxon>Trichosporeae</taxon>
        <taxon>Loxocarpinae</taxon>
        <taxon>Dorcoceras</taxon>
    </lineage>
</organism>
<gene>
    <name evidence="1" type="ORF">F511_33043</name>
</gene>
<evidence type="ECO:0000313" key="1">
    <source>
        <dbReference type="EMBL" id="KZV54324.1"/>
    </source>
</evidence>
<accession>A0A2Z7D3W9</accession>
<dbReference type="EMBL" id="KQ989536">
    <property type="protein sequence ID" value="KZV54324.1"/>
    <property type="molecule type" value="Genomic_DNA"/>
</dbReference>
<name>A0A2Z7D3W9_9LAMI</name>
<evidence type="ECO:0000313" key="2">
    <source>
        <dbReference type="Proteomes" id="UP000250235"/>
    </source>
</evidence>
<proteinExistence type="predicted"/>
<reference evidence="1 2" key="1">
    <citation type="journal article" date="2015" name="Proc. Natl. Acad. Sci. U.S.A.">
        <title>The resurrection genome of Boea hygrometrica: A blueprint for survival of dehydration.</title>
        <authorList>
            <person name="Xiao L."/>
            <person name="Yang G."/>
            <person name="Zhang L."/>
            <person name="Yang X."/>
            <person name="Zhao S."/>
            <person name="Ji Z."/>
            <person name="Zhou Q."/>
            <person name="Hu M."/>
            <person name="Wang Y."/>
            <person name="Chen M."/>
            <person name="Xu Y."/>
            <person name="Jin H."/>
            <person name="Xiao X."/>
            <person name="Hu G."/>
            <person name="Bao F."/>
            <person name="Hu Y."/>
            <person name="Wan P."/>
            <person name="Li L."/>
            <person name="Deng X."/>
            <person name="Kuang T."/>
            <person name="Xiang C."/>
            <person name="Zhu J.K."/>
            <person name="Oliver M.J."/>
            <person name="He Y."/>
        </authorList>
    </citation>
    <scope>NUCLEOTIDE SEQUENCE [LARGE SCALE GENOMIC DNA]</scope>
    <source>
        <strain evidence="2">cv. XS01</strain>
    </source>
</reference>
<keyword evidence="2" id="KW-1185">Reference proteome</keyword>
<sequence>MRRHFGDATVNAVRLHFSDSDLSSGMMCPSSSDRSKTGSTGLLLSRPFFLYLFRRLGVSSKRITKEATFCSLLAFEQISFSVQDACIEDERQYRAPHLPAGLLIDAMSRVGSSHVS</sequence>
<protein>
    <submittedName>
        <fullName evidence="1">F-box protein-like</fullName>
    </submittedName>
</protein>
<dbReference type="Proteomes" id="UP000250235">
    <property type="component" value="Unassembled WGS sequence"/>
</dbReference>
<dbReference type="AlphaFoldDB" id="A0A2Z7D3W9"/>